<dbReference type="RefSeq" id="WP_191156054.1">
    <property type="nucleotide sequence ID" value="NZ_JACXAI010000003.1"/>
</dbReference>
<keyword evidence="1" id="KW-0472">Membrane</keyword>
<feature type="transmembrane region" description="Helical" evidence="1">
    <location>
        <begin position="62"/>
        <end position="80"/>
    </location>
</feature>
<dbReference type="NCBIfam" id="TIGR00807">
    <property type="entry name" value="malonate_madL"/>
    <property type="match status" value="1"/>
</dbReference>
<keyword evidence="1" id="KW-0812">Transmembrane</keyword>
<feature type="transmembrane region" description="Helical" evidence="1">
    <location>
        <begin position="29"/>
        <end position="50"/>
    </location>
</feature>
<evidence type="ECO:0000256" key="1">
    <source>
        <dbReference type="SAM" id="Phobius"/>
    </source>
</evidence>
<keyword evidence="3" id="KW-1185">Reference proteome</keyword>
<dbReference type="GO" id="GO:0016020">
    <property type="term" value="C:membrane"/>
    <property type="evidence" value="ECO:0007669"/>
    <property type="project" value="InterPro"/>
</dbReference>
<evidence type="ECO:0000313" key="3">
    <source>
        <dbReference type="Proteomes" id="UP000626844"/>
    </source>
</evidence>
<proteinExistence type="predicted"/>
<dbReference type="Pfam" id="PF03817">
    <property type="entry name" value="MadL"/>
    <property type="match status" value="1"/>
</dbReference>
<dbReference type="EMBL" id="JACXAI010000003">
    <property type="protein sequence ID" value="MBD1379438.1"/>
    <property type="molecule type" value="Genomic_DNA"/>
</dbReference>
<feature type="transmembrane region" description="Helical" evidence="1">
    <location>
        <begin position="92"/>
        <end position="112"/>
    </location>
</feature>
<keyword evidence="1" id="KW-1133">Transmembrane helix</keyword>
<protein>
    <submittedName>
        <fullName evidence="2">Malonate transporter subunit MadL</fullName>
    </submittedName>
</protein>
<gene>
    <name evidence="2" type="primary">madL</name>
    <name evidence="2" type="ORF">IC621_04270</name>
</gene>
<evidence type="ECO:0000313" key="2">
    <source>
        <dbReference type="EMBL" id="MBD1379438.1"/>
    </source>
</evidence>
<reference evidence="2" key="1">
    <citation type="submission" date="2020-09" db="EMBL/GenBank/DDBJ databases">
        <title>A novel bacterium of genus Bacillus, isolated from South China Sea.</title>
        <authorList>
            <person name="Huang H."/>
            <person name="Mo K."/>
            <person name="Hu Y."/>
        </authorList>
    </citation>
    <scope>NUCLEOTIDE SEQUENCE</scope>
    <source>
        <strain evidence="2">IB182487</strain>
    </source>
</reference>
<accession>A0A926NFA7</accession>
<organism evidence="2 3">
    <name type="scientific">Metabacillus arenae</name>
    <dbReference type="NCBI Taxonomy" id="2771434"/>
    <lineage>
        <taxon>Bacteria</taxon>
        <taxon>Bacillati</taxon>
        <taxon>Bacillota</taxon>
        <taxon>Bacilli</taxon>
        <taxon>Bacillales</taxon>
        <taxon>Bacillaceae</taxon>
        <taxon>Metabacillus</taxon>
    </lineage>
</organism>
<comment type="caution">
    <text evidence="2">The sequence shown here is derived from an EMBL/GenBank/DDBJ whole genome shotgun (WGS) entry which is preliminary data.</text>
</comment>
<name>A0A926NFA7_9BACI</name>
<dbReference type="InterPro" id="IPR004690">
    <property type="entry name" value="Maln_transptMadL"/>
</dbReference>
<dbReference type="Proteomes" id="UP000626844">
    <property type="component" value="Unassembled WGS sequence"/>
</dbReference>
<sequence length="142" mass="14932">MVIFGVALLSICMLTGIFLGEMMGLSLGIEANVGGVGIAMLMLVLIVDYLKKRDKLSKAAQDGVGFWSAMYIPIVIAMSANQNVAGALDGGPLAIITGIAVVLISWMFVPILSKSKSQTSSENITVDNDIIGGKTTNVRNIK</sequence>
<dbReference type="AlphaFoldDB" id="A0A926NFA7"/>